<dbReference type="EMBL" id="JBHTJH010000017">
    <property type="protein sequence ID" value="MFD0863055.1"/>
    <property type="molecule type" value="Genomic_DNA"/>
</dbReference>
<accession>A0ABW3D1X3</accession>
<proteinExistence type="inferred from homology"/>
<feature type="domain" description="Type I restriction modification DNA specificity" evidence="4">
    <location>
        <begin position="252"/>
        <end position="441"/>
    </location>
</feature>
<keyword evidence="5" id="KW-0378">Hydrolase</keyword>
<gene>
    <name evidence="5" type="ORF">ACFQ1M_12640</name>
</gene>
<dbReference type="SUPFAM" id="SSF116734">
    <property type="entry name" value="DNA methylase specificity domain"/>
    <property type="match status" value="2"/>
</dbReference>
<dbReference type="InterPro" id="IPR044946">
    <property type="entry name" value="Restrct_endonuc_typeI_TRD_sf"/>
</dbReference>
<dbReference type="RefSeq" id="WP_386408752.1">
    <property type="nucleotide sequence ID" value="NZ_JBHTJH010000017.1"/>
</dbReference>
<dbReference type="PANTHER" id="PTHR43140">
    <property type="entry name" value="TYPE-1 RESTRICTION ENZYME ECOKI SPECIFICITY PROTEIN"/>
    <property type="match status" value="1"/>
</dbReference>
<evidence type="ECO:0000256" key="3">
    <source>
        <dbReference type="ARBA" id="ARBA00023125"/>
    </source>
</evidence>
<evidence type="ECO:0000313" key="5">
    <source>
        <dbReference type="EMBL" id="MFD0863055.1"/>
    </source>
</evidence>
<protein>
    <submittedName>
        <fullName evidence="5">Restriction endonuclease subunit S</fullName>
        <ecNumber evidence="5">3.1.21.-</ecNumber>
    </submittedName>
</protein>
<dbReference type="EC" id="3.1.21.-" evidence="5"/>
<reference evidence="6" key="1">
    <citation type="journal article" date="2019" name="Int. J. Syst. Evol. Microbiol.">
        <title>The Global Catalogue of Microorganisms (GCM) 10K type strain sequencing project: providing services to taxonomists for standard genome sequencing and annotation.</title>
        <authorList>
            <consortium name="The Broad Institute Genomics Platform"/>
            <consortium name="The Broad Institute Genome Sequencing Center for Infectious Disease"/>
            <person name="Wu L."/>
            <person name="Ma J."/>
        </authorList>
    </citation>
    <scope>NUCLEOTIDE SEQUENCE [LARGE SCALE GENOMIC DNA]</scope>
    <source>
        <strain evidence="6">CCUG 62952</strain>
    </source>
</reference>
<dbReference type="PANTHER" id="PTHR43140:SF1">
    <property type="entry name" value="TYPE I RESTRICTION ENZYME ECOKI SPECIFICITY SUBUNIT"/>
    <property type="match status" value="1"/>
</dbReference>
<keyword evidence="6" id="KW-1185">Reference proteome</keyword>
<feature type="domain" description="Type I restriction modification DNA specificity" evidence="4">
    <location>
        <begin position="28"/>
        <end position="205"/>
    </location>
</feature>
<evidence type="ECO:0000256" key="2">
    <source>
        <dbReference type="ARBA" id="ARBA00022747"/>
    </source>
</evidence>
<dbReference type="Gene3D" id="1.10.287.1120">
    <property type="entry name" value="Bipartite methylase S protein"/>
    <property type="match status" value="1"/>
</dbReference>
<evidence type="ECO:0000256" key="1">
    <source>
        <dbReference type="ARBA" id="ARBA00010923"/>
    </source>
</evidence>
<comment type="similarity">
    <text evidence="1">Belongs to the type-I restriction system S methylase family.</text>
</comment>
<dbReference type="CDD" id="cd17252">
    <property type="entry name" value="RMtype1_S_EcoKI-TRD1-CR1_like"/>
    <property type="match status" value="1"/>
</dbReference>
<keyword evidence="3" id="KW-0238">DNA-binding</keyword>
<dbReference type="Proteomes" id="UP001596978">
    <property type="component" value="Unassembled WGS sequence"/>
</dbReference>
<organism evidence="5 6">
    <name type="scientific">Sungkyunkwania multivorans</name>
    <dbReference type="NCBI Taxonomy" id="1173618"/>
    <lineage>
        <taxon>Bacteria</taxon>
        <taxon>Pseudomonadati</taxon>
        <taxon>Bacteroidota</taxon>
        <taxon>Flavobacteriia</taxon>
        <taxon>Flavobacteriales</taxon>
        <taxon>Flavobacteriaceae</taxon>
        <taxon>Sungkyunkwania</taxon>
    </lineage>
</organism>
<keyword evidence="2" id="KW-0680">Restriction system</keyword>
<comment type="caution">
    <text evidence="5">The sequence shown here is derived from an EMBL/GenBank/DDBJ whole genome shotgun (WGS) entry which is preliminary data.</text>
</comment>
<keyword evidence="5" id="KW-0540">Nuclease</keyword>
<dbReference type="Pfam" id="PF01420">
    <property type="entry name" value="Methylase_S"/>
    <property type="match status" value="2"/>
</dbReference>
<dbReference type="InterPro" id="IPR000055">
    <property type="entry name" value="Restrct_endonuc_typeI_TRD"/>
</dbReference>
<dbReference type="GO" id="GO:0004519">
    <property type="term" value="F:endonuclease activity"/>
    <property type="evidence" value="ECO:0007669"/>
    <property type="project" value="UniProtKB-KW"/>
</dbReference>
<dbReference type="InterPro" id="IPR051212">
    <property type="entry name" value="Type-I_RE_S_subunit"/>
</dbReference>
<name>A0ABW3D1X3_9FLAO</name>
<evidence type="ECO:0000259" key="4">
    <source>
        <dbReference type="Pfam" id="PF01420"/>
    </source>
</evidence>
<dbReference type="GO" id="GO:0016787">
    <property type="term" value="F:hydrolase activity"/>
    <property type="evidence" value="ECO:0007669"/>
    <property type="project" value="UniProtKB-KW"/>
</dbReference>
<evidence type="ECO:0000313" key="6">
    <source>
        <dbReference type="Proteomes" id="UP001596978"/>
    </source>
</evidence>
<dbReference type="Gene3D" id="3.90.220.20">
    <property type="entry name" value="DNA methylase specificity domains"/>
    <property type="match status" value="2"/>
</dbReference>
<keyword evidence="5" id="KW-0255">Endonuclease</keyword>
<sequence>MDMVAQKTTFQKYPAYKESGVEWLGKIPKEWEVKKLKFVGNIYAGINGKKGDDFSKEYKKGLKPFIPFTNICNNSKIDEIQYQFVKIDEKENQNRVKANDILFLMSSETLDDIAKCSIYLGMNEELYLNSFCKGFRISNPDINPKYINYLFSSKIYRNYFALVGRGFTRINLKQEFINDALITIPTLSEQTAIANFLDDKTAKIDRAITQKERMIELLKERKQIIIQNAVTKGLDPNAKMKHSGVEWIGEIPEHWEVKKFRYVFNLGKGLTITKENLQDEGIACVNYGEIHSKYGFEVNPEIHELKCVDIEYLKSSPNALLKQGDFVFADTSEDIEGSGNFTYLNSKQKTFAGYHTVIARPKRIVNSRFLAYSFDSLSFRNQIRNKVKGVKVYSITQSILSEPVVWLPTIKEQEEIVAFLDNKCIMYDQSINLNVRQINKLKEYKATLIDSAVTGKIKVC</sequence>